<keyword evidence="2 5" id="KW-0012">Acyltransferase</keyword>
<dbReference type="EC" id="2.3.-.-" evidence="5"/>
<evidence type="ECO:0000256" key="3">
    <source>
        <dbReference type="SAM" id="MobiDB-lite"/>
    </source>
</evidence>
<dbReference type="InterPro" id="IPR016181">
    <property type="entry name" value="Acyl_CoA_acyltransferase"/>
</dbReference>
<accession>A0ABW6I9L9</accession>
<feature type="compositionally biased region" description="Basic and acidic residues" evidence="3">
    <location>
        <begin position="408"/>
        <end position="418"/>
    </location>
</feature>
<organism evidence="5 6">
    <name type="scientific">Almyronema epifaneia S1</name>
    <dbReference type="NCBI Taxonomy" id="2991925"/>
    <lineage>
        <taxon>Bacteria</taxon>
        <taxon>Bacillati</taxon>
        <taxon>Cyanobacteriota</taxon>
        <taxon>Cyanophyceae</taxon>
        <taxon>Nodosilineales</taxon>
        <taxon>Nodosilineaceae</taxon>
        <taxon>Almyronema</taxon>
        <taxon>Almyronema epifaneia</taxon>
    </lineage>
</organism>
<evidence type="ECO:0000313" key="5">
    <source>
        <dbReference type="EMBL" id="MFE4104846.1"/>
    </source>
</evidence>
<dbReference type="PANTHER" id="PTHR43800:SF1">
    <property type="entry name" value="PEPTIDYL-LYSINE N-ACETYLTRANSFERASE YJAB"/>
    <property type="match status" value="1"/>
</dbReference>
<proteinExistence type="predicted"/>
<dbReference type="Gene3D" id="3.40.630.30">
    <property type="match status" value="1"/>
</dbReference>
<gene>
    <name evidence="5" type="ORF">ACFVKH_01065</name>
</gene>
<protein>
    <submittedName>
        <fullName evidence="5">GNAT family N-acetyltransferase</fullName>
        <ecNumber evidence="5">2.3.-.-</ecNumber>
    </submittedName>
</protein>
<dbReference type="RefSeq" id="WP_377960510.1">
    <property type="nucleotide sequence ID" value="NZ_JBHZOL010000004.1"/>
</dbReference>
<feature type="region of interest" description="Disordered" evidence="3">
    <location>
        <begin position="378"/>
        <end position="418"/>
    </location>
</feature>
<name>A0ABW6I9L9_9CYAN</name>
<reference evidence="5 6" key="1">
    <citation type="submission" date="2024-10" db="EMBL/GenBank/DDBJ databases">
        <authorList>
            <person name="Ratan Roy A."/>
            <person name="Morales Sandoval P.H."/>
            <person name="De Los Santos Villalobos S."/>
            <person name="Chakraborty S."/>
            <person name="Mukherjee J."/>
        </authorList>
    </citation>
    <scope>NUCLEOTIDE SEQUENCE [LARGE SCALE GENOMIC DNA]</scope>
    <source>
        <strain evidence="5 6">S1</strain>
    </source>
</reference>
<evidence type="ECO:0000256" key="1">
    <source>
        <dbReference type="ARBA" id="ARBA00022679"/>
    </source>
</evidence>
<feature type="compositionally biased region" description="Basic and acidic residues" evidence="3">
    <location>
        <begin position="389"/>
        <end position="399"/>
    </location>
</feature>
<evidence type="ECO:0000313" key="6">
    <source>
        <dbReference type="Proteomes" id="UP001600165"/>
    </source>
</evidence>
<dbReference type="Pfam" id="PF13508">
    <property type="entry name" value="Acetyltransf_7"/>
    <property type="match status" value="1"/>
</dbReference>
<dbReference type="EMBL" id="JBHZOL010000004">
    <property type="protein sequence ID" value="MFE4104846.1"/>
    <property type="molecule type" value="Genomic_DNA"/>
</dbReference>
<evidence type="ECO:0000256" key="2">
    <source>
        <dbReference type="ARBA" id="ARBA00023315"/>
    </source>
</evidence>
<evidence type="ECO:0000259" key="4">
    <source>
        <dbReference type="PROSITE" id="PS51186"/>
    </source>
</evidence>
<dbReference type="Proteomes" id="UP001600165">
    <property type="component" value="Unassembled WGS sequence"/>
</dbReference>
<dbReference type="InterPro" id="IPR000182">
    <property type="entry name" value="GNAT_dom"/>
</dbReference>
<dbReference type="PANTHER" id="PTHR43800">
    <property type="entry name" value="PEPTIDYL-LYSINE N-ACETYLTRANSFERASE YJAB"/>
    <property type="match status" value="1"/>
</dbReference>
<dbReference type="PROSITE" id="PS51186">
    <property type="entry name" value="GNAT"/>
    <property type="match status" value="1"/>
</dbReference>
<dbReference type="SUPFAM" id="SSF55729">
    <property type="entry name" value="Acyl-CoA N-acyltransferases (Nat)"/>
    <property type="match status" value="1"/>
</dbReference>
<comment type="caution">
    <text evidence="5">The sequence shown here is derived from an EMBL/GenBank/DDBJ whole genome shotgun (WGS) entry which is preliminary data.</text>
</comment>
<feature type="domain" description="N-acetyltransferase" evidence="4">
    <location>
        <begin position="27"/>
        <end position="173"/>
    </location>
</feature>
<dbReference type="CDD" id="cd04301">
    <property type="entry name" value="NAT_SF"/>
    <property type="match status" value="1"/>
</dbReference>
<keyword evidence="6" id="KW-1185">Reference proteome</keyword>
<keyword evidence="1 5" id="KW-0808">Transferase</keyword>
<dbReference type="GO" id="GO:0016746">
    <property type="term" value="F:acyltransferase activity"/>
    <property type="evidence" value="ECO:0007669"/>
    <property type="project" value="UniProtKB-KW"/>
</dbReference>
<sequence>MPAHSQNVVIRPIQYRDLDALAACGEGTLESGDPVDAAEISQFLAQVRQWYGPLKFLSLFPNPLQKLLSVYVAEREGKICGMIQVSPFNHTRSTWEIQRIAINGAVGSSFTVVGSQLLRYCFEKLWEARTWLTEVNVNNKSALALYRQNGFQPLAQVTYWSIASEVLSELATREPDLPNLLPVSNADAQLLYQLDTAAMPPLVRQVFDHQIQDFKTNPVQSMTQGMSQWMNRAEVISAYVFEPQRKAAIGRFELRACRDGSRPHSAQLIVHPAYTWLYPELLTQMAQVLRAYPSNELHLSSRDYQPEREEVFAQVGAVQIEHGLMMSRSVWHKLRESKAISLEGLQLPDVLQGLQPSGKPVPGRISWAADQAFHADANRSQYRAAKPGQAKEHSSESDRLANSSEAGLGDRRPLDSAD</sequence>